<keyword evidence="2" id="KW-1185">Reference proteome</keyword>
<accession>A0ABR0ACX3</accession>
<dbReference type="EMBL" id="JAOYFB010000037">
    <property type="protein sequence ID" value="KAK4022840.1"/>
    <property type="molecule type" value="Genomic_DNA"/>
</dbReference>
<name>A0ABR0ACX3_9CRUS</name>
<evidence type="ECO:0000313" key="2">
    <source>
        <dbReference type="Proteomes" id="UP001234178"/>
    </source>
</evidence>
<evidence type="ECO:0000313" key="1">
    <source>
        <dbReference type="EMBL" id="KAK4022840.1"/>
    </source>
</evidence>
<protein>
    <submittedName>
        <fullName evidence="1">Uncharacterized protein</fullName>
    </submittedName>
</protein>
<organism evidence="1 2">
    <name type="scientific">Daphnia magna</name>
    <dbReference type="NCBI Taxonomy" id="35525"/>
    <lineage>
        <taxon>Eukaryota</taxon>
        <taxon>Metazoa</taxon>
        <taxon>Ecdysozoa</taxon>
        <taxon>Arthropoda</taxon>
        <taxon>Crustacea</taxon>
        <taxon>Branchiopoda</taxon>
        <taxon>Diplostraca</taxon>
        <taxon>Cladocera</taxon>
        <taxon>Anomopoda</taxon>
        <taxon>Daphniidae</taxon>
        <taxon>Daphnia</taxon>
    </lineage>
</organism>
<reference evidence="1 2" key="1">
    <citation type="journal article" date="2023" name="Nucleic Acids Res.">
        <title>The hologenome of Daphnia magna reveals possible DNA methylation and microbiome-mediated evolution of the host genome.</title>
        <authorList>
            <person name="Chaturvedi A."/>
            <person name="Li X."/>
            <person name="Dhandapani V."/>
            <person name="Marshall H."/>
            <person name="Kissane S."/>
            <person name="Cuenca-Cambronero M."/>
            <person name="Asole G."/>
            <person name="Calvet F."/>
            <person name="Ruiz-Romero M."/>
            <person name="Marangio P."/>
            <person name="Guigo R."/>
            <person name="Rago D."/>
            <person name="Mirbahai L."/>
            <person name="Eastwood N."/>
            <person name="Colbourne J.K."/>
            <person name="Zhou J."/>
            <person name="Mallon E."/>
            <person name="Orsini L."/>
        </authorList>
    </citation>
    <scope>NUCLEOTIDE SEQUENCE [LARGE SCALE GENOMIC DNA]</scope>
    <source>
        <strain evidence="1">LRV0_1</strain>
    </source>
</reference>
<proteinExistence type="predicted"/>
<dbReference type="Proteomes" id="UP001234178">
    <property type="component" value="Unassembled WGS sequence"/>
</dbReference>
<comment type="caution">
    <text evidence="1">The sequence shown here is derived from an EMBL/GenBank/DDBJ whole genome shotgun (WGS) entry which is preliminary data.</text>
</comment>
<sequence length="74" mass="8230">MAGNSAEFHPILSFGTLERRASNWAGGLTARGHGEFPRKDRIGMKEREIVEAEYTASAVIKVDWTVRSFSCESN</sequence>
<gene>
    <name evidence="1" type="ORF">OUZ56_008286</name>
</gene>